<dbReference type="OMA" id="FQTANEG"/>
<dbReference type="InterPro" id="IPR036398">
    <property type="entry name" value="CA_dom_sf"/>
</dbReference>
<dbReference type="PANTHER" id="PTHR18952:SF84">
    <property type="entry name" value="CARBONIC ANHYDRASE 14"/>
    <property type="match status" value="1"/>
</dbReference>
<comment type="similarity">
    <text evidence="1">Belongs to the alpha-carbonic anhydrase family.</text>
</comment>
<dbReference type="STRING" id="7757.ENSPMAP00000005240"/>
<name>S4RJ58_PETMA</name>
<dbReference type="Gene3D" id="3.10.200.10">
    <property type="entry name" value="Alpha carbonic anhydrase"/>
    <property type="match status" value="1"/>
</dbReference>
<dbReference type="InterPro" id="IPR001148">
    <property type="entry name" value="CA_dom"/>
</dbReference>
<dbReference type="HOGENOM" id="CLU_2102550_0_0_1"/>
<dbReference type="PANTHER" id="PTHR18952">
    <property type="entry name" value="CARBONIC ANHYDRASE"/>
    <property type="match status" value="1"/>
</dbReference>
<evidence type="ECO:0000259" key="2">
    <source>
        <dbReference type="PROSITE" id="PS51144"/>
    </source>
</evidence>
<dbReference type="Ensembl" id="ENSPMAT00000005259.1">
    <property type="protein sequence ID" value="ENSPMAP00000005240.1"/>
    <property type="gene ID" value="ENSPMAG00000004787.1"/>
</dbReference>
<dbReference type="GeneTree" id="ENSGT00940000156893"/>
<dbReference type="GO" id="GO:0008270">
    <property type="term" value="F:zinc ion binding"/>
    <property type="evidence" value="ECO:0007669"/>
    <property type="project" value="InterPro"/>
</dbReference>
<evidence type="ECO:0000313" key="3">
    <source>
        <dbReference type="Ensembl" id="ENSPMAP00000005240.1"/>
    </source>
</evidence>
<accession>S4RJ58</accession>
<feature type="domain" description="Alpha-carbonic anhydrase" evidence="2">
    <location>
        <begin position="1"/>
        <end position="110"/>
    </location>
</feature>
<dbReference type="GO" id="GO:0004089">
    <property type="term" value="F:carbonate dehydratase activity"/>
    <property type="evidence" value="ECO:0007669"/>
    <property type="project" value="InterPro"/>
</dbReference>
<dbReference type="Pfam" id="PF00194">
    <property type="entry name" value="Carb_anhydrase"/>
    <property type="match status" value="1"/>
</dbReference>
<dbReference type="CDD" id="cd00326">
    <property type="entry name" value="alpha_CA"/>
    <property type="match status" value="1"/>
</dbReference>
<dbReference type="PROSITE" id="PS51144">
    <property type="entry name" value="ALPHA_CA_2"/>
    <property type="match status" value="1"/>
</dbReference>
<organism evidence="3">
    <name type="scientific">Petromyzon marinus</name>
    <name type="common">Sea lamprey</name>
    <dbReference type="NCBI Taxonomy" id="7757"/>
    <lineage>
        <taxon>Eukaryota</taxon>
        <taxon>Metazoa</taxon>
        <taxon>Chordata</taxon>
        <taxon>Craniata</taxon>
        <taxon>Vertebrata</taxon>
        <taxon>Cyclostomata</taxon>
        <taxon>Hyperoartia</taxon>
        <taxon>Petromyzontiformes</taxon>
        <taxon>Petromyzontidae</taxon>
        <taxon>Petromyzon</taxon>
    </lineage>
</organism>
<dbReference type="SMART" id="SM01057">
    <property type="entry name" value="Carb_anhydrase"/>
    <property type="match status" value="1"/>
</dbReference>
<sequence>HPAFQKIVDGLKNIKYSNQATDVGPFEVRSLLPPDLGRYFRYDGSLTTPPCTEGVSWIVFNQTVRVGVQQLEALRTGIMSTQQNDSQQELLDANYRLVQALNRRSVRASFRTSIAV</sequence>
<evidence type="ECO:0000256" key="1">
    <source>
        <dbReference type="ARBA" id="ARBA00010718"/>
    </source>
</evidence>
<reference evidence="3" key="1">
    <citation type="submission" date="2025-08" db="UniProtKB">
        <authorList>
            <consortium name="Ensembl"/>
        </authorList>
    </citation>
    <scope>IDENTIFICATION</scope>
</reference>
<dbReference type="InterPro" id="IPR023561">
    <property type="entry name" value="Carbonic_anhydrase_a-class"/>
</dbReference>
<proteinExistence type="inferred from homology"/>
<dbReference type="GO" id="GO:0005886">
    <property type="term" value="C:plasma membrane"/>
    <property type="evidence" value="ECO:0007669"/>
    <property type="project" value="TreeGrafter"/>
</dbReference>
<dbReference type="AlphaFoldDB" id="S4RJ58"/>
<reference evidence="3" key="2">
    <citation type="submission" date="2025-09" db="UniProtKB">
        <authorList>
            <consortium name="Ensembl"/>
        </authorList>
    </citation>
    <scope>IDENTIFICATION</scope>
</reference>
<protein>
    <recommendedName>
        <fullName evidence="2">Alpha-carbonic anhydrase domain-containing protein</fullName>
    </recommendedName>
</protein>
<dbReference type="SUPFAM" id="SSF51069">
    <property type="entry name" value="Carbonic anhydrase"/>
    <property type="match status" value="1"/>
</dbReference>